<evidence type="ECO:0000256" key="3">
    <source>
        <dbReference type="ARBA" id="ARBA00023002"/>
    </source>
</evidence>
<dbReference type="GO" id="GO:0043115">
    <property type="term" value="F:precorrin-2 dehydrogenase activity"/>
    <property type="evidence" value="ECO:0007669"/>
    <property type="project" value="UniProtKB-EC"/>
</dbReference>
<keyword evidence="5" id="KW-0627">Porphyrin biosynthesis</keyword>
<reference evidence="8 9" key="1">
    <citation type="submission" date="2019-11" db="EMBL/GenBank/DDBJ databases">
        <title>Draft genome sequences of five Paenibacillus species of dairy origin.</title>
        <authorList>
            <person name="Olajide A.M."/>
            <person name="Chen S."/>
            <person name="Lapointe G."/>
        </authorList>
    </citation>
    <scope>NUCLEOTIDE SEQUENCE [LARGE SCALE GENOMIC DNA]</scope>
    <source>
        <strain evidence="8 9">2CS3</strain>
    </source>
</reference>
<dbReference type="AlphaFoldDB" id="A0A7X3CPZ0"/>
<dbReference type="SUPFAM" id="SSF75615">
    <property type="entry name" value="Siroheme synthase middle domains-like"/>
    <property type="match status" value="1"/>
</dbReference>
<dbReference type="InterPro" id="IPR006367">
    <property type="entry name" value="Sirohaem_synthase_N"/>
</dbReference>
<dbReference type="Proteomes" id="UP000450917">
    <property type="component" value="Unassembled WGS sequence"/>
</dbReference>
<dbReference type="InterPro" id="IPR042518">
    <property type="entry name" value="SirC_C"/>
</dbReference>
<dbReference type="EMBL" id="WNZX01000001">
    <property type="protein sequence ID" value="MUG69100.1"/>
    <property type="molecule type" value="Genomic_DNA"/>
</dbReference>
<keyword evidence="9" id="KW-1185">Reference proteome</keyword>
<evidence type="ECO:0000256" key="2">
    <source>
        <dbReference type="ARBA" id="ARBA00012400"/>
    </source>
</evidence>
<name>A0A7X3CPZ0_9BACL</name>
<dbReference type="InterPro" id="IPR028161">
    <property type="entry name" value="Met8-like"/>
</dbReference>
<dbReference type="Pfam" id="PF14824">
    <property type="entry name" value="Sirohm_synth_M"/>
    <property type="match status" value="1"/>
</dbReference>
<dbReference type="GO" id="GO:0004325">
    <property type="term" value="F:ferrochelatase activity"/>
    <property type="evidence" value="ECO:0007669"/>
    <property type="project" value="InterPro"/>
</dbReference>
<dbReference type="UniPathway" id="UPA00262">
    <property type="reaction ID" value="UER00222"/>
</dbReference>
<dbReference type="PANTHER" id="PTHR35330:SF1">
    <property type="entry name" value="SIROHEME BIOSYNTHESIS PROTEIN MET8"/>
    <property type="match status" value="1"/>
</dbReference>
<keyword evidence="4" id="KW-0520">NAD</keyword>
<evidence type="ECO:0000259" key="7">
    <source>
        <dbReference type="Pfam" id="PF14824"/>
    </source>
</evidence>
<dbReference type="Pfam" id="PF13241">
    <property type="entry name" value="NAD_binding_7"/>
    <property type="match status" value="1"/>
</dbReference>
<comment type="pathway">
    <text evidence="1">Porphyrin-containing compound metabolism; siroheme biosynthesis; sirohydrochlorin from precorrin-2: step 1/1.</text>
</comment>
<dbReference type="Gene3D" id="3.40.50.720">
    <property type="entry name" value="NAD(P)-binding Rossmann-like Domain"/>
    <property type="match status" value="1"/>
</dbReference>
<organism evidence="8 9">
    <name type="scientific">Paenibacillus validus</name>
    <dbReference type="NCBI Taxonomy" id="44253"/>
    <lineage>
        <taxon>Bacteria</taxon>
        <taxon>Bacillati</taxon>
        <taxon>Bacillota</taxon>
        <taxon>Bacilli</taxon>
        <taxon>Bacillales</taxon>
        <taxon>Paenibacillaceae</taxon>
        <taxon>Paenibacillus</taxon>
    </lineage>
</organism>
<dbReference type="SUPFAM" id="SSF51735">
    <property type="entry name" value="NAD(P)-binding Rossmann-fold domains"/>
    <property type="match status" value="1"/>
</dbReference>
<evidence type="ECO:0000256" key="1">
    <source>
        <dbReference type="ARBA" id="ARBA00005010"/>
    </source>
</evidence>
<dbReference type="Gene3D" id="1.10.8.610">
    <property type="entry name" value="SirC, precorrin-2 dehydrogenase, C-terminal helical domain-like"/>
    <property type="match status" value="1"/>
</dbReference>
<feature type="domain" description="Siroheme synthase central" evidence="7">
    <location>
        <begin position="122"/>
        <end position="148"/>
    </location>
</feature>
<sequence length="236" mass="25768">MKTYYPIMLDLEGKPCCVVGGGRVAERKARGLLQAGAAVTMISPAFTPELDRLAAAGDVRAIRRPYAPGMAEVRSAQLLFAATNDAAVNALVCEEGRSLGIWVNGAGDTDHGDFILPATARRGRLTVAVSTAGASPGLSRFVRTDIERRLDQDGYAPYVELLHELRHTLQELVADSGERQAMFRAMLQWELLPRLRGETEVPAGLRQMLLHEVRQHPTLSGIRRIGESLLRLDEGT</sequence>
<evidence type="ECO:0000313" key="8">
    <source>
        <dbReference type="EMBL" id="MUG69100.1"/>
    </source>
</evidence>
<keyword evidence="3" id="KW-0560">Oxidoreductase</keyword>
<dbReference type="NCBIfam" id="TIGR01470">
    <property type="entry name" value="cysG_Nterm"/>
    <property type="match status" value="1"/>
</dbReference>
<dbReference type="EC" id="1.3.1.76" evidence="2"/>
<dbReference type="InterPro" id="IPR036291">
    <property type="entry name" value="NAD(P)-bd_dom_sf"/>
</dbReference>
<dbReference type="InterPro" id="IPR028281">
    <property type="entry name" value="Sirohaem_synthase_central"/>
</dbReference>
<comment type="catalytic activity">
    <reaction evidence="6">
        <text>precorrin-2 + NAD(+) = sirohydrochlorin + NADH + 2 H(+)</text>
        <dbReference type="Rhea" id="RHEA:15613"/>
        <dbReference type="ChEBI" id="CHEBI:15378"/>
        <dbReference type="ChEBI" id="CHEBI:57540"/>
        <dbReference type="ChEBI" id="CHEBI:57945"/>
        <dbReference type="ChEBI" id="CHEBI:58351"/>
        <dbReference type="ChEBI" id="CHEBI:58827"/>
        <dbReference type="EC" id="1.3.1.76"/>
    </reaction>
</comment>
<evidence type="ECO:0000313" key="9">
    <source>
        <dbReference type="Proteomes" id="UP000450917"/>
    </source>
</evidence>
<comment type="caution">
    <text evidence="8">The sequence shown here is derived from an EMBL/GenBank/DDBJ whole genome shotgun (WGS) entry which is preliminary data.</text>
</comment>
<evidence type="ECO:0000256" key="6">
    <source>
        <dbReference type="ARBA" id="ARBA00047561"/>
    </source>
</evidence>
<gene>
    <name evidence="8" type="ORF">GNP93_00270</name>
</gene>
<dbReference type="RefSeq" id="WP_155613750.1">
    <property type="nucleotide sequence ID" value="NZ_WNZX01000001.1"/>
</dbReference>
<protein>
    <recommendedName>
        <fullName evidence="2">precorrin-2 dehydrogenase</fullName>
        <ecNumber evidence="2">1.3.1.76</ecNumber>
    </recommendedName>
</protein>
<accession>A0A7X3CPZ0</accession>
<evidence type="ECO:0000256" key="5">
    <source>
        <dbReference type="ARBA" id="ARBA00023244"/>
    </source>
</evidence>
<proteinExistence type="predicted"/>
<dbReference type="GO" id="GO:0019354">
    <property type="term" value="P:siroheme biosynthetic process"/>
    <property type="evidence" value="ECO:0007669"/>
    <property type="project" value="UniProtKB-UniPathway"/>
</dbReference>
<evidence type="ECO:0000256" key="4">
    <source>
        <dbReference type="ARBA" id="ARBA00023027"/>
    </source>
</evidence>
<dbReference type="PANTHER" id="PTHR35330">
    <property type="entry name" value="SIROHEME BIOSYNTHESIS PROTEIN MET8"/>
    <property type="match status" value="1"/>
</dbReference>